<dbReference type="EC" id="2.1.1.361" evidence="3"/>
<dbReference type="GO" id="GO:0006357">
    <property type="term" value="P:regulation of transcription by RNA polymerase II"/>
    <property type="evidence" value="ECO:0007669"/>
    <property type="project" value="TreeGrafter"/>
</dbReference>
<dbReference type="InterPro" id="IPR016858">
    <property type="entry name" value="KMT5A-like"/>
</dbReference>
<dbReference type="PANTHER" id="PTHR46167:SF1">
    <property type="entry name" value="N-LYSINE METHYLTRANSFERASE KMT5A"/>
    <property type="match status" value="1"/>
</dbReference>
<evidence type="ECO:0000256" key="8">
    <source>
        <dbReference type="ARBA" id="ARBA00022853"/>
    </source>
</evidence>
<dbReference type="InterPro" id="IPR046341">
    <property type="entry name" value="SET_dom_sf"/>
</dbReference>
<comment type="catalytic activity">
    <reaction evidence="12">
        <text>L-lysyl(20)-[histone H4] + S-adenosyl-L-methionine = N(6)-methyl-L-lysyl(20)-[histone H4] + S-adenosyl-L-homocysteine + H(+)</text>
        <dbReference type="Rhea" id="RHEA:60344"/>
        <dbReference type="Rhea" id="RHEA-COMP:15554"/>
        <dbReference type="Rhea" id="RHEA-COMP:15555"/>
        <dbReference type="ChEBI" id="CHEBI:15378"/>
        <dbReference type="ChEBI" id="CHEBI:29969"/>
        <dbReference type="ChEBI" id="CHEBI:57856"/>
        <dbReference type="ChEBI" id="CHEBI:59789"/>
        <dbReference type="ChEBI" id="CHEBI:61929"/>
        <dbReference type="EC" id="2.1.1.361"/>
    </reaction>
</comment>
<feature type="compositionally biased region" description="Basic residues" evidence="13">
    <location>
        <begin position="107"/>
        <end position="116"/>
    </location>
</feature>
<evidence type="ECO:0000256" key="1">
    <source>
        <dbReference type="ARBA" id="ARBA00004123"/>
    </source>
</evidence>
<dbReference type="CDD" id="cd10528">
    <property type="entry name" value="SET_SETD8"/>
    <property type="match status" value="1"/>
</dbReference>
<dbReference type="GO" id="GO:0005700">
    <property type="term" value="C:polytene chromosome"/>
    <property type="evidence" value="ECO:0007669"/>
    <property type="project" value="TreeGrafter"/>
</dbReference>
<dbReference type="SMART" id="SM00317">
    <property type="entry name" value="SET"/>
    <property type="match status" value="1"/>
</dbReference>
<evidence type="ECO:0000256" key="10">
    <source>
        <dbReference type="ARBA" id="ARBA00023163"/>
    </source>
</evidence>
<dbReference type="Pfam" id="PF00856">
    <property type="entry name" value="SET"/>
    <property type="match status" value="1"/>
</dbReference>
<keyword evidence="5 14" id="KW-0489">Methyltransferase</keyword>
<feature type="compositionally biased region" description="Basic residues" evidence="13">
    <location>
        <begin position="134"/>
        <end position="143"/>
    </location>
</feature>
<dbReference type="PROSITE" id="PS51571">
    <property type="entry name" value="SAM_MT43_PR_SET"/>
    <property type="match status" value="1"/>
</dbReference>
<dbReference type="InterPro" id="IPR047266">
    <property type="entry name" value="KMT5A-like_SET"/>
</dbReference>
<dbReference type="GO" id="GO:0043516">
    <property type="term" value="P:regulation of DNA damage response, signal transduction by p53 class mediator"/>
    <property type="evidence" value="ECO:0007669"/>
    <property type="project" value="TreeGrafter"/>
</dbReference>
<dbReference type="GO" id="GO:0005634">
    <property type="term" value="C:nucleus"/>
    <property type="evidence" value="ECO:0007669"/>
    <property type="project" value="UniProtKB-SubCell"/>
</dbReference>
<keyword evidence="7" id="KW-0949">S-adenosyl-L-methionine</keyword>
<evidence type="ECO:0000256" key="2">
    <source>
        <dbReference type="ARBA" id="ARBA00004286"/>
    </source>
</evidence>
<dbReference type="PROSITE" id="PS50280">
    <property type="entry name" value="SET"/>
    <property type="match status" value="1"/>
</dbReference>
<comment type="subcellular location">
    <subcellularLocation>
        <location evidence="2">Chromosome</location>
    </subcellularLocation>
    <subcellularLocation>
        <location evidence="1">Nucleus</location>
    </subcellularLocation>
</comment>
<keyword evidence="4" id="KW-0158">Chromosome</keyword>
<keyword evidence="10" id="KW-0804">Transcription</keyword>
<dbReference type="AlphaFoldDB" id="A0A6S7KZN7"/>
<dbReference type="GO" id="GO:0140944">
    <property type="term" value="F:histone H4K20 monomethyltransferase activity"/>
    <property type="evidence" value="ECO:0007669"/>
    <property type="project" value="UniProtKB-EC"/>
</dbReference>
<comment type="caution">
    <text evidence="14">The sequence shown here is derived from an EMBL/GenBank/DDBJ whole genome shotgun (WGS) entry which is preliminary data.</text>
</comment>
<feature type="compositionally biased region" description="Polar residues" evidence="13">
    <location>
        <begin position="1"/>
        <end position="12"/>
    </location>
</feature>
<evidence type="ECO:0000313" key="14">
    <source>
        <dbReference type="EMBL" id="CAB4031792.1"/>
    </source>
</evidence>
<evidence type="ECO:0000256" key="5">
    <source>
        <dbReference type="ARBA" id="ARBA00022603"/>
    </source>
</evidence>
<protein>
    <recommendedName>
        <fullName evidence="3">[histone H4]-lysine(20) N-methyltransferase</fullName>
        <ecNumber evidence="3">2.1.1.361</ecNumber>
    </recommendedName>
</protein>
<proteinExistence type="predicted"/>
<accession>A0A6S7KZN7</accession>
<dbReference type="GO" id="GO:0032259">
    <property type="term" value="P:methylation"/>
    <property type="evidence" value="ECO:0007669"/>
    <property type="project" value="UniProtKB-KW"/>
</dbReference>
<keyword evidence="8" id="KW-0156">Chromatin regulator</keyword>
<feature type="compositionally biased region" description="Basic and acidic residues" evidence="13">
    <location>
        <begin position="14"/>
        <end position="24"/>
    </location>
</feature>
<reference evidence="14" key="1">
    <citation type="submission" date="2020-04" db="EMBL/GenBank/DDBJ databases">
        <authorList>
            <person name="Alioto T."/>
            <person name="Alioto T."/>
            <person name="Gomez Garrido J."/>
        </authorList>
    </citation>
    <scope>NUCLEOTIDE SEQUENCE</scope>
    <source>
        <strain evidence="14">A484AB</strain>
    </source>
</reference>
<dbReference type="PANTHER" id="PTHR46167">
    <property type="entry name" value="N-LYSINE METHYLTRANSFERASE KMT5A"/>
    <property type="match status" value="1"/>
</dbReference>
<evidence type="ECO:0000256" key="11">
    <source>
        <dbReference type="ARBA" id="ARBA00023242"/>
    </source>
</evidence>
<dbReference type="InterPro" id="IPR001214">
    <property type="entry name" value="SET_dom"/>
</dbReference>
<feature type="region of interest" description="Disordered" evidence="13">
    <location>
        <begin position="1"/>
        <end position="152"/>
    </location>
</feature>
<dbReference type="Proteomes" id="UP001152795">
    <property type="component" value="Unassembled WGS sequence"/>
</dbReference>
<keyword evidence="15" id="KW-1185">Reference proteome</keyword>
<dbReference type="OrthoDB" id="5560686at2759"/>
<organism evidence="14 15">
    <name type="scientific">Paramuricea clavata</name>
    <name type="common">Red gorgonian</name>
    <name type="synonym">Violescent sea-whip</name>
    <dbReference type="NCBI Taxonomy" id="317549"/>
    <lineage>
        <taxon>Eukaryota</taxon>
        <taxon>Metazoa</taxon>
        <taxon>Cnidaria</taxon>
        <taxon>Anthozoa</taxon>
        <taxon>Octocorallia</taxon>
        <taxon>Malacalcyonacea</taxon>
        <taxon>Plexauridae</taxon>
        <taxon>Paramuricea</taxon>
    </lineage>
</organism>
<evidence type="ECO:0000256" key="3">
    <source>
        <dbReference type="ARBA" id="ARBA00012187"/>
    </source>
</evidence>
<dbReference type="InterPro" id="IPR051760">
    <property type="entry name" value="KMT5A"/>
</dbReference>
<evidence type="ECO:0000313" key="15">
    <source>
        <dbReference type="Proteomes" id="UP001152795"/>
    </source>
</evidence>
<name>A0A6S7KZN7_PARCT</name>
<keyword evidence="9" id="KW-0805">Transcription regulation</keyword>
<evidence type="ECO:0000256" key="9">
    <source>
        <dbReference type="ARBA" id="ARBA00023015"/>
    </source>
</evidence>
<evidence type="ECO:0000256" key="12">
    <source>
        <dbReference type="ARBA" id="ARBA00047784"/>
    </source>
</evidence>
<sequence length="300" mass="33679">MENTSVATTCGQEQHLEQPGETLKKGASSSPCETGDRDDQSSPGPAVKDSVIRSSLDPAEDRDVSSTSGQARGEDSGKRRMVQTNLSMSKDGIQVLSSPEQKSEKKKEKKGKKASSKKKDESGKKQTMITSIFPRRKSSRKSKSQQEKDEQARITKAILSQTFEGLKVRTIEGKGRGVFASRDFQRNEFVCEYSGELISYDEAKKRETQYGEDTNIGCYMYYLRCNNKRYCVDATAEDGTLGRLLNHSRSGNCKTKVHMIKDQPHLIFVTTRDIKIGEELAYDYGDRSKDAVQSHPWLKY</sequence>
<keyword evidence="11" id="KW-0539">Nucleus</keyword>
<evidence type="ECO:0000256" key="6">
    <source>
        <dbReference type="ARBA" id="ARBA00022679"/>
    </source>
</evidence>
<evidence type="ECO:0000256" key="7">
    <source>
        <dbReference type="ARBA" id="ARBA00022691"/>
    </source>
</evidence>
<evidence type="ECO:0000256" key="13">
    <source>
        <dbReference type="SAM" id="MobiDB-lite"/>
    </source>
</evidence>
<keyword evidence="6" id="KW-0808">Transferase</keyword>
<gene>
    <name evidence="14" type="ORF">PACLA_8A020479</name>
</gene>
<dbReference type="EMBL" id="CACRXK020017902">
    <property type="protein sequence ID" value="CAB4031792.1"/>
    <property type="molecule type" value="Genomic_DNA"/>
</dbReference>
<evidence type="ECO:0000256" key="4">
    <source>
        <dbReference type="ARBA" id="ARBA00022454"/>
    </source>
</evidence>
<dbReference type="Gene3D" id="2.170.270.10">
    <property type="entry name" value="SET domain"/>
    <property type="match status" value="1"/>
</dbReference>
<dbReference type="SUPFAM" id="SSF82199">
    <property type="entry name" value="SET domain"/>
    <property type="match status" value="1"/>
</dbReference>